<dbReference type="GO" id="GO:0006355">
    <property type="term" value="P:regulation of DNA-templated transcription"/>
    <property type="evidence" value="ECO:0007669"/>
    <property type="project" value="InterPro"/>
</dbReference>
<dbReference type="Gene3D" id="3.40.50.300">
    <property type="entry name" value="P-loop containing nucleotide triphosphate hydrolases"/>
    <property type="match status" value="1"/>
</dbReference>
<dbReference type="InterPro" id="IPR001789">
    <property type="entry name" value="Sig_transdc_resp-reg_receiver"/>
</dbReference>
<evidence type="ECO:0000256" key="6">
    <source>
        <dbReference type="PROSITE-ProRule" id="PRU00169"/>
    </source>
</evidence>
<keyword evidence="5" id="KW-0804">Transcription</keyword>
<dbReference type="Gene3D" id="3.40.50.2300">
    <property type="match status" value="1"/>
</dbReference>
<keyword evidence="6" id="KW-0597">Phosphoprotein</keyword>
<evidence type="ECO:0000259" key="7">
    <source>
        <dbReference type="PROSITE" id="PS50045"/>
    </source>
</evidence>
<dbReference type="GO" id="GO:0043565">
    <property type="term" value="F:sequence-specific DNA binding"/>
    <property type="evidence" value="ECO:0007669"/>
    <property type="project" value="InterPro"/>
</dbReference>
<name>A0A516TLZ5_9BACT</name>
<dbReference type="InterPro" id="IPR025943">
    <property type="entry name" value="Sigma_54_int_dom_ATP-bd_2"/>
</dbReference>
<keyword evidence="2" id="KW-0067">ATP-binding</keyword>
<dbReference type="SUPFAM" id="SSF46689">
    <property type="entry name" value="Homeodomain-like"/>
    <property type="match status" value="1"/>
</dbReference>
<dbReference type="InterPro" id="IPR027417">
    <property type="entry name" value="P-loop_NTPase"/>
</dbReference>
<dbReference type="PROSITE" id="PS00676">
    <property type="entry name" value="SIGMA54_INTERACT_2"/>
    <property type="match status" value="1"/>
</dbReference>
<dbReference type="FunFam" id="3.40.50.300:FF:000006">
    <property type="entry name" value="DNA-binding transcriptional regulator NtrC"/>
    <property type="match status" value="1"/>
</dbReference>
<dbReference type="InterPro" id="IPR002078">
    <property type="entry name" value="Sigma_54_int"/>
</dbReference>
<evidence type="ECO:0000256" key="1">
    <source>
        <dbReference type="ARBA" id="ARBA00022741"/>
    </source>
</evidence>
<dbReference type="Pfam" id="PF00072">
    <property type="entry name" value="Response_reg"/>
    <property type="match status" value="1"/>
</dbReference>
<dbReference type="KEGG" id="mkc:kam1_1039"/>
<dbReference type="PROSITE" id="PS50045">
    <property type="entry name" value="SIGMA54_INTERACT_4"/>
    <property type="match status" value="1"/>
</dbReference>
<proteinExistence type="predicted"/>
<dbReference type="PANTHER" id="PTHR32071">
    <property type="entry name" value="TRANSCRIPTIONAL REGULATORY PROTEIN"/>
    <property type="match status" value="1"/>
</dbReference>
<dbReference type="PRINTS" id="PR01590">
    <property type="entry name" value="HTHFIS"/>
</dbReference>
<feature type="domain" description="Sigma-54 factor interaction" evidence="7">
    <location>
        <begin position="138"/>
        <end position="372"/>
    </location>
</feature>
<dbReference type="Proteomes" id="UP000315925">
    <property type="component" value="Chromosome"/>
</dbReference>
<dbReference type="Pfam" id="PF25601">
    <property type="entry name" value="AAA_lid_14"/>
    <property type="match status" value="1"/>
</dbReference>
<organism evidence="9 10">
    <name type="scientific">Methylacidiphilum kamchatkense Kam1</name>
    <dbReference type="NCBI Taxonomy" id="1202785"/>
    <lineage>
        <taxon>Bacteria</taxon>
        <taxon>Pseudomonadati</taxon>
        <taxon>Verrucomicrobiota</taxon>
        <taxon>Methylacidiphilae</taxon>
        <taxon>Methylacidiphilales</taxon>
        <taxon>Methylacidiphilaceae</taxon>
        <taxon>Methylacidiphilum (ex Ratnadevi et al. 2023)</taxon>
    </lineage>
</organism>
<evidence type="ECO:0000256" key="4">
    <source>
        <dbReference type="ARBA" id="ARBA00023125"/>
    </source>
</evidence>
<dbReference type="Gene3D" id="1.10.10.60">
    <property type="entry name" value="Homeodomain-like"/>
    <property type="match status" value="1"/>
</dbReference>
<dbReference type="Pfam" id="PF02954">
    <property type="entry name" value="HTH_8"/>
    <property type="match status" value="1"/>
</dbReference>
<dbReference type="SUPFAM" id="SSF52540">
    <property type="entry name" value="P-loop containing nucleoside triphosphate hydrolases"/>
    <property type="match status" value="1"/>
</dbReference>
<dbReference type="Pfam" id="PF00158">
    <property type="entry name" value="Sigma54_activat"/>
    <property type="match status" value="1"/>
</dbReference>
<dbReference type="Gene3D" id="1.10.8.60">
    <property type="match status" value="1"/>
</dbReference>
<dbReference type="InterPro" id="IPR003593">
    <property type="entry name" value="AAA+_ATPase"/>
</dbReference>
<dbReference type="InterPro" id="IPR058031">
    <property type="entry name" value="AAA_lid_NorR"/>
</dbReference>
<dbReference type="SUPFAM" id="SSF52172">
    <property type="entry name" value="CheY-like"/>
    <property type="match status" value="1"/>
</dbReference>
<keyword evidence="1" id="KW-0547">Nucleotide-binding</keyword>
<dbReference type="GO" id="GO:0005524">
    <property type="term" value="F:ATP binding"/>
    <property type="evidence" value="ECO:0007669"/>
    <property type="project" value="UniProtKB-KW"/>
</dbReference>
<feature type="modified residue" description="4-aspartylphosphate" evidence="6">
    <location>
        <position position="53"/>
    </location>
</feature>
<keyword evidence="4 9" id="KW-0238">DNA-binding</keyword>
<accession>A0A516TLZ5</accession>
<gene>
    <name evidence="9" type="ORF">kam1_1039</name>
</gene>
<feature type="domain" description="Response regulatory" evidence="8">
    <location>
        <begin position="4"/>
        <end position="118"/>
    </location>
</feature>
<dbReference type="CDD" id="cd00009">
    <property type="entry name" value="AAA"/>
    <property type="match status" value="1"/>
</dbReference>
<dbReference type="SMART" id="SM00382">
    <property type="entry name" value="AAA"/>
    <property type="match status" value="1"/>
</dbReference>
<evidence type="ECO:0000313" key="9">
    <source>
        <dbReference type="EMBL" id="QDQ42269.1"/>
    </source>
</evidence>
<dbReference type="InterPro" id="IPR002197">
    <property type="entry name" value="HTH_Fis"/>
</dbReference>
<dbReference type="InterPro" id="IPR025944">
    <property type="entry name" value="Sigma_54_int_dom_CS"/>
</dbReference>
<dbReference type="PROSITE" id="PS00688">
    <property type="entry name" value="SIGMA54_INTERACT_3"/>
    <property type="match status" value="1"/>
</dbReference>
<dbReference type="PROSITE" id="PS50110">
    <property type="entry name" value="RESPONSE_REGULATORY"/>
    <property type="match status" value="1"/>
</dbReference>
<dbReference type="PANTHER" id="PTHR32071:SF113">
    <property type="entry name" value="ALGINATE BIOSYNTHESIS TRANSCRIPTIONAL REGULATORY PROTEIN ALGB"/>
    <property type="match status" value="1"/>
</dbReference>
<evidence type="ECO:0000256" key="3">
    <source>
        <dbReference type="ARBA" id="ARBA00023015"/>
    </source>
</evidence>
<evidence type="ECO:0000313" key="10">
    <source>
        <dbReference type="Proteomes" id="UP000315925"/>
    </source>
</evidence>
<dbReference type="GO" id="GO:0000160">
    <property type="term" value="P:phosphorelay signal transduction system"/>
    <property type="evidence" value="ECO:0007669"/>
    <property type="project" value="InterPro"/>
</dbReference>
<evidence type="ECO:0000256" key="5">
    <source>
        <dbReference type="ARBA" id="ARBA00023163"/>
    </source>
</evidence>
<dbReference type="AlphaFoldDB" id="A0A516TLZ5"/>
<dbReference type="RefSeq" id="WP_143958285.1">
    <property type="nucleotide sequence ID" value="NZ_CP037899.1"/>
</dbReference>
<dbReference type="InterPro" id="IPR025662">
    <property type="entry name" value="Sigma_54_int_dom_ATP-bd_1"/>
</dbReference>
<dbReference type="InterPro" id="IPR011006">
    <property type="entry name" value="CheY-like_superfamily"/>
</dbReference>
<keyword evidence="3" id="KW-0805">Transcription regulation</keyword>
<evidence type="ECO:0000256" key="2">
    <source>
        <dbReference type="ARBA" id="ARBA00022840"/>
    </source>
</evidence>
<dbReference type="EMBL" id="CP037899">
    <property type="protein sequence ID" value="QDQ42269.1"/>
    <property type="molecule type" value="Genomic_DNA"/>
</dbReference>
<dbReference type="SMART" id="SM00448">
    <property type="entry name" value="REC"/>
    <property type="match status" value="1"/>
</dbReference>
<dbReference type="InterPro" id="IPR009057">
    <property type="entry name" value="Homeodomain-like_sf"/>
</dbReference>
<protein>
    <submittedName>
        <fullName evidence="9">DNA-binding NtrC family response regulator</fullName>
    </submittedName>
</protein>
<dbReference type="STRING" id="1202785.A946_07475"/>
<evidence type="ECO:0000259" key="8">
    <source>
        <dbReference type="PROSITE" id="PS50110"/>
    </source>
</evidence>
<reference evidence="10" key="1">
    <citation type="submission" date="2019-03" db="EMBL/GenBank/DDBJ databases">
        <title>Complete genome of Methylacidiphilum kamchatkense Kam1.</title>
        <authorList>
            <person name="Kruse T."/>
            <person name="Murarilal Ratnadevi C."/>
            <person name="Erikstad H.-A."/>
            <person name="Birkeland N.-K."/>
        </authorList>
    </citation>
    <scope>NUCLEOTIDE SEQUENCE [LARGE SCALE GENOMIC DNA]</scope>
    <source>
        <strain evidence="10">kam1</strain>
    </source>
</reference>
<dbReference type="PROSITE" id="PS00675">
    <property type="entry name" value="SIGMA54_INTERACT_1"/>
    <property type="match status" value="1"/>
</dbReference>
<sequence length="464" mass="52751">MGLTVLVVEDEKNLALSLKRFLENKGHETTVCFDGNRGLSQCLEMNPELLLVDCRLPGIGGIELLKKAKAVHPNLYSIVFTAFGSIEDAVEAIKLGSFDYIQKPIDLQRLGQLILKIEETIRLKREIDYYRKREETELVGSSLAMTRVREIIQKLVALPLDKSPPTVLITGETGTGKDVVARLLHRKSSRSDKAFIHVNCISLPENLVEDELFGHEQGAFTGAKNAKPGLMEAADGGTLFLDEIGDFPINLQGKLLTAIESKKIRRLGSVKDREIDLWIIAATNRNLTEKASLGSFRPDLLYRLNVVSIYLPPLRERKEDIAELPNYFLRKYAAHYGKNIQGLEKEVIESFQNYSWPGNVRELSHKIEQAVLWCEDNIISLRHIDAVLKNRFQDNSFFPQPFVDKKELIKWLLNEPFSLKAFEGELIKTALEMTHGNFSQAARLLGVTRDWLRYRIEKKMFDSD</sequence>